<sequence length="2252" mass="247457">MPVRYTKSTPDYPNKRPRLENKSKSKSSFIFTNASQIRASLRQDDPEALTEALTSLRNQLSVKQQEEHDHAHTAISPTDERLTLAKEWMETSPGAQDLFAIWDNSPTHPNSNSNSRSPSSPLTPLILTLLSSLLTLLSAHYPLHPLGHPILRTLLAPARLRTLNAFLGGANNELIITTLRLYNAMSNWAGGRRGRRFWRGLGGKLRLSLPKLLNMRRKTHGERDLTDPLIRPDIRTLYILLLLSFLSPSTPSPIKSLFLEHHRPAFIAIFKGLAGDHYALVRRVLETCWTGVWCDPRVKRSVGVAVFGEGVLGCLVKLYDRNVPENPPSTTPPSKKDHQEQEDGEEEREQEQEQEQEPQIPADLVHHFLLAICTRPGTGICFKDRGWYPRSSDSEGTSEGAFEGRGSRKGKGSRIYNKILANFVKTLKVNEDPRQQELVLKILEACPELVLGYWSSIGLTLEPRLSSKWITNIAVFGSIVSLPVPVDTFLLPGSTTTASTTAGSAPSQRQYNPTPPPLSTILANILPTQSVKQNLTKGLLPSSSGHAQAQVQAKSGAGQTQTQSPTLGLTQHLTALALCRCLLKYDAVMREMRRVSEALEEEEDAGVGMDFDGGVETGEGQSRGREGQWARRMREVEREVRRRVPEWGVCVGFAMGVGVGVGAGGNTPNVIAPAPMSNPTKTALLAESAQRLLWLYHRCLPSVVAEVRFDVGKLLQTFVQGPSSSAAREDEDEEMQGADEEEEEPDAASRLYRVQQLHILGLLKQSDQFVWSTKIPSLSQTPFHVLLTALSNSGCTGIGTGNSTSSTAIRKASPTSCNAFSPKASSSKKTLTSQNCEMFEDTVQHLLCLCSGPTSSSTLPQILNLKHLPSPLLMTLLEQLEAKTKTAHAHASLPASHLVGIAVYMRKLIFNLAGKTPGALEVLRAVVDRLDGALSSDRLSGYEEKEKEKGVKLDVRITFGSDQEEKDVVEEDVTGAGDVTAPDVQAYLDHIETNPIRARRVIVLDRSVLDDGVQNLIPGRGQVDLWAALDLDLPGNLDFPYLFLHSTSRHITDEACQSVLAQSIFPASPSSRSEIKVKLVDITRCIYLIAHRLSSVLRQEHRGQEERRRTRILERSQEVLSSPEDTMLLKEVVFLHAGVVKDVMMSSALGGDEGIQRLIDASLDPAVEGDRRMVADISGYWFNVLTQGQGQGQDLDSSAESVPIALACLWVKFLSPERLFDLLDVVQREESRNQNGVRPSVSVLRPIEVVLEALCVAASAPSSSSSNGGQEGPGPGQEEQEGCDTETLLLERLPQLLALRSSFMRDSVLLEQVLAIAVQAALPIGLDGCLPVVMSSSSSSSAAAAAPGHMDLVHLTQRAEGRWATRHHRHHRRHSSRCGRSDVNMDVDNVDLDLDLDIRPFLFQPTYSQWTVKIICALIYQQSNSNSNSNSTSLLRDVLREWLGSSALQRPVEHVLPIVYAFLDSGGFLGSQDEETEGAEGDEGIKTTVDDELWTPFVPILVRTLGAQDVPAEQHRQAQASLLKMVSSIADLESSTALEVLERECRALPEKNVTPALLCFGVGLHTRLGGKSKSKVEGVLAVLIERGIKACIDHFGDALVTVEGSRVAVALTALLRRARVAKAHLVETLLTVTIQSRFANVVALRLATACLSACQLKPVVVNRHLQSIIQHPYFFKICSSSSSSSSSNSNASLEHGETREALIGLLHHLFTLHPTNTCQITHIEPLIRVYGGTLSLADRRVLSVFGLFERERKVSVTPLLSRWSADGAGRGDGVSQTALEALQSLDPILVLRTTLNFPRWRRLGDQLLGVDVDGASAGAGIGATADEAVLYDPIFLMLLFGQMLSDHPPTSAIGWIELFRTNVVSLFIRALSAKDGRMRELALSQVVGVWRHMETADLQEQPHVMHILNLLKDLMPAPSTSNSPSDSDPEYPRRLPTYTSLLLMHSLRAIFHPSQFIYPHTARFLLQRPSLDVSDVPMLYGLLYSSSDENMGWKKERAWMMRFLADGMSALEGRDGPLRMGILEVLANLTCNAQATTSLILKSALLQWIEMQLLYSTTKAEGVEWIKILENILVIVDASKLEVATNGDWRYIICRCLACLLDQKSCATASDNFFHAVPVILRLASLPGPALRDLPSLLDLAVTINAHQTAAAHRSTATAPLSYPSSTLSDVITSQPLGQEQLFIALLEMLWKASMLIQNRSDAWEKLTARMLLWNSVRFTADLGADADVDVNVAEWARKEVIFNVRSQGRVE</sequence>
<feature type="compositionally biased region" description="Acidic residues" evidence="1">
    <location>
        <begin position="342"/>
        <end position="356"/>
    </location>
</feature>
<dbReference type="PANTHER" id="PTHR13500">
    <property type="entry name" value="NUCLEOLAR PRERIBOSOMAL-ASSOCIATED PROTEIN 1"/>
    <property type="match status" value="1"/>
</dbReference>
<feature type="compositionally biased region" description="Acidic residues" evidence="1">
    <location>
        <begin position="729"/>
        <end position="746"/>
    </location>
</feature>
<organism evidence="4 5">
    <name type="scientific">Gymnopilus junonius</name>
    <name type="common">Spectacular rustgill mushroom</name>
    <name type="synonym">Gymnopilus spectabilis subsp. junonius</name>
    <dbReference type="NCBI Taxonomy" id="109634"/>
    <lineage>
        <taxon>Eukaryota</taxon>
        <taxon>Fungi</taxon>
        <taxon>Dikarya</taxon>
        <taxon>Basidiomycota</taxon>
        <taxon>Agaricomycotina</taxon>
        <taxon>Agaricomycetes</taxon>
        <taxon>Agaricomycetidae</taxon>
        <taxon>Agaricales</taxon>
        <taxon>Agaricineae</taxon>
        <taxon>Hymenogastraceae</taxon>
        <taxon>Gymnopilus</taxon>
    </lineage>
</organism>
<feature type="domain" description="URB1 C-terminal" evidence="3">
    <location>
        <begin position="1865"/>
        <end position="2009"/>
    </location>
</feature>
<evidence type="ECO:0000313" key="5">
    <source>
        <dbReference type="Proteomes" id="UP000724874"/>
    </source>
</evidence>
<dbReference type="EMBL" id="JADNYJ010000021">
    <property type="protein sequence ID" value="KAF8905722.1"/>
    <property type="molecule type" value="Genomic_DNA"/>
</dbReference>
<dbReference type="GO" id="GO:0000466">
    <property type="term" value="P:maturation of 5.8S rRNA from tricistronic rRNA transcript (SSU-rRNA, 5.8S rRNA, LSU-rRNA)"/>
    <property type="evidence" value="ECO:0007669"/>
    <property type="project" value="TreeGrafter"/>
</dbReference>
<keyword evidence="5" id="KW-1185">Reference proteome</keyword>
<feature type="compositionally biased region" description="Low complexity" evidence="1">
    <location>
        <begin position="497"/>
        <end position="507"/>
    </location>
</feature>
<dbReference type="Proteomes" id="UP000724874">
    <property type="component" value="Unassembled WGS sequence"/>
</dbReference>
<feature type="compositionally biased region" description="Basic and acidic residues" evidence="1">
    <location>
        <begin position="13"/>
        <end position="23"/>
    </location>
</feature>
<feature type="compositionally biased region" description="Polar residues" evidence="1">
    <location>
        <begin position="1"/>
        <end position="11"/>
    </location>
</feature>
<evidence type="ECO:0000259" key="3">
    <source>
        <dbReference type="Pfam" id="PF16201"/>
    </source>
</evidence>
<protein>
    <submittedName>
        <fullName evidence="4">Ribosome 60S biogenesis N-terminal-domain-containing protein</fullName>
    </submittedName>
</protein>
<gene>
    <name evidence="4" type="ORF">CPB84DRAFT_1844728</name>
</gene>
<comment type="caution">
    <text evidence="4">The sequence shown here is derived from an EMBL/GenBank/DDBJ whole genome shotgun (WGS) entry which is preliminary data.</text>
</comment>
<feature type="region of interest" description="Disordered" evidence="1">
    <location>
        <begin position="390"/>
        <end position="411"/>
    </location>
</feature>
<feature type="region of interest" description="Disordered" evidence="1">
    <location>
        <begin position="1260"/>
        <end position="1283"/>
    </location>
</feature>
<feature type="region of interest" description="Disordered" evidence="1">
    <location>
        <begin position="720"/>
        <end position="748"/>
    </location>
</feature>
<feature type="region of interest" description="Disordered" evidence="1">
    <location>
        <begin position="323"/>
        <end position="358"/>
    </location>
</feature>
<dbReference type="OrthoDB" id="72892at2759"/>
<feature type="region of interest" description="Disordered" evidence="1">
    <location>
        <begin position="536"/>
        <end position="564"/>
    </location>
</feature>
<dbReference type="Pfam" id="PF11707">
    <property type="entry name" value="Npa1"/>
    <property type="match status" value="1"/>
</dbReference>
<dbReference type="PANTHER" id="PTHR13500:SF0">
    <property type="entry name" value="NUCLEOLAR PRE-RIBOSOMAL-ASSOCIATED PROTEIN 1"/>
    <property type="match status" value="1"/>
</dbReference>
<dbReference type="Pfam" id="PF16201">
    <property type="entry name" value="NopRA1"/>
    <property type="match status" value="1"/>
</dbReference>
<dbReference type="GO" id="GO:0005730">
    <property type="term" value="C:nucleolus"/>
    <property type="evidence" value="ECO:0007669"/>
    <property type="project" value="TreeGrafter"/>
</dbReference>
<feature type="compositionally biased region" description="Low complexity" evidence="1">
    <location>
        <begin position="104"/>
        <end position="120"/>
    </location>
</feature>
<feature type="region of interest" description="Disordered" evidence="1">
    <location>
        <begin position="497"/>
        <end position="516"/>
    </location>
</feature>
<evidence type="ECO:0000256" key="1">
    <source>
        <dbReference type="SAM" id="MobiDB-lite"/>
    </source>
</evidence>
<evidence type="ECO:0000259" key="2">
    <source>
        <dbReference type="Pfam" id="PF11707"/>
    </source>
</evidence>
<dbReference type="GO" id="GO:0000463">
    <property type="term" value="P:maturation of LSU-rRNA from tricistronic rRNA transcript (SSU-rRNA, 5.8S rRNA, LSU-rRNA)"/>
    <property type="evidence" value="ECO:0007669"/>
    <property type="project" value="TreeGrafter"/>
</dbReference>
<feature type="region of interest" description="Disordered" evidence="1">
    <location>
        <begin position="1"/>
        <end position="27"/>
    </location>
</feature>
<feature type="region of interest" description="Disordered" evidence="1">
    <location>
        <begin position="99"/>
        <end position="120"/>
    </location>
</feature>
<dbReference type="InterPro" id="IPR039844">
    <property type="entry name" value="URB1"/>
</dbReference>
<dbReference type="InterPro" id="IPR021714">
    <property type="entry name" value="URB1_N"/>
</dbReference>
<feature type="region of interest" description="Disordered" evidence="1">
    <location>
        <begin position="607"/>
        <end position="628"/>
    </location>
</feature>
<evidence type="ECO:0000313" key="4">
    <source>
        <dbReference type="EMBL" id="KAF8905722.1"/>
    </source>
</evidence>
<name>A0A9P5NR20_GYMJU</name>
<reference evidence="4" key="1">
    <citation type="submission" date="2020-11" db="EMBL/GenBank/DDBJ databases">
        <authorList>
            <consortium name="DOE Joint Genome Institute"/>
            <person name="Ahrendt S."/>
            <person name="Riley R."/>
            <person name="Andreopoulos W."/>
            <person name="LaButti K."/>
            <person name="Pangilinan J."/>
            <person name="Ruiz-duenas F.J."/>
            <person name="Barrasa J.M."/>
            <person name="Sanchez-Garcia M."/>
            <person name="Camarero S."/>
            <person name="Miyauchi S."/>
            <person name="Serrano A."/>
            <person name="Linde D."/>
            <person name="Babiker R."/>
            <person name="Drula E."/>
            <person name="Ayuso-Fernandez I."/>
            <person name="Pacheco R."/>
            <person name="Padilla G."/>
            <person name="Ferreira P."/>
            <person name="Barriuso J."/>
            <person name="Kellner H."/>
            <person name="Castanera R."/>
            <person name="Alfaro M."/>
            <person name="Ramirez L."/>
            <person name="Pisabarro A.G."/>
            <person name="Kuo A."/>
            <person name="Tritt A."/>
            <person name="Lipzen A."/>
            <person name="He G."/>
            <person name="Yan M."/>
            <person name="Ng V."/>
            <person name="Cullen D."/>
            <person name="Martin F."/>
            <person name="Rosso M.-N."/>
            <person name="Henrissat B."/>
            <person name="Hibbett D."/>
            <person name="Martinez A.T."/>
            <person name="Grigoriev I.V."/>
        </authorList>
    </citation>
    <scope>NUCLEOTIDE SEQUENCE</scope>
    <source>
        <strain evidence="4">AH 44721</strain>
    </source>
</reference>
<feature type="domain" description="URB1 N-terminal" evidence="2">
    <location>
        <begin position="115"/>
        <end position="472"/>
    </location>
</feature>
<proteinExistence type="predicted"/>
<dbReference type="InterPro" id="IPR032436">
    <property type="entry name" value="URB1_C"/>
</dbReference>
<accession>A0A9P5NR20</accession>